<feature type="transmembrane region" description="Helical" evidence="6">
    <location>
        <begin position="179"/>
        <end position="200"/>
    </location>
</feature>
<feature type="transmembrane region" description="Helical" evidence="6">
    <location>
        <begin position="152"/>
        <end position="173"/>
    </location>
</feature>
<feature type="transmembrane region" description="Helical" evidence="6">
    <location>
        <begin position="109"/>
        <end position="131"/>
    </location>
</feature>
<organism evidence="7 8">
    <name type="scientific">Halovibrio variabilis</name>
    <dbReference type="NCBI Taxonomy" id="31910"/>
    <lineage>
        <taxon>Bacteria</taxon>
        <taxon>Pseudomonadati</taxon>
        <taxon>Pseudomonadota</taxon>
        <taxon>Gammaproteobacteria</taxon>
        <taxon>Oceanospirillales</taxon>
        <taxon>Halomonadaceae</taxon>
        <taxon>Halovibrio</taxon>
    </lineage>
</organism>
<dbReference type="Pfam" id="PF01810">
    <property type="entry name" value="LysE"/>
    <property type="match status" value="1"/>
</dbReference>
<keyword evidence="5 6" id="KW-0472">Membrane</keyword>
<evidence type="ECO:0000256" key="6">
    <source>
        <dbReference type="SAM" id="Phobius"/>
    </source>
</evidence>
<dbReference type="Proteomes" id="UP000321303">
    <property type="component" value="Unassembled WGS sequence"/>
</dbReference>
<dbReference type="GO" id="GO:0015171">
    <property type="term" value="F:amino acid transmembrane transporter activity"/>
    <property type="evidence" value="ECO:0007669"/>
    <property type="project" value="TreeGrafter"/>
</dbReference>
<dbReference type="EMBL" id="BJXV01000009">
    <property type="protein sequence ID" value="GEN28199.1"/>
    <property type="molecule type" value="Genomic_DNA"/>
</dbReference>
<feature type="transmembrane region" description="Helical" evidence="6">
    <location>
        <begin position="37"/>
        <end position="62"/>
    </location>
</feature>
<comment type="subcellular location">
    <subcellularLocation>
        <location evidence="1">Cell membrane</location>
        <topology evidence="1">Multi-pass membrane protein</topology>
    </subcellularLocation>
</comment>
<keyword evidence="2" id="KW-1003">Cell membrane</keyword>
<comment type="caution">
    <text evidence="7">The sequence shown here is derived from an EMBL/GenBank/DDBJ whole genome shotgun (WGS) entry which is preliminary data.</text>
</comment>
<evidence type="ECO:0000313" key="8">
    <source>
        <dbReference type="Proteomes" id="UP000321303"/>
    </source>
</evidence>
<dbReference type="OrthoDB" id="9814990at2"/>
<protein>
    <submittedName>
        <fullName evidence="7">Lysine transporter LysE</fullName>
    </submittedName>
</protein>
<keyword evidence="8" id="KW-1185">Reference proteome</keyword>
<name>A0A511UNM3_9GAMM</name>
<dbReference type="PANTHER" id="PTHR30086">
    <property type="entry name" value="ARGININE EXPORTER PROTEIN ARGO"/>
    <property type="match status" value="1"/>
</dbReference>
<evidence type="ECO:0000256" key="2">
    <source>
        <dbReference type="ARBA" id="ARBA00022475"/>
    </source>
</evidence>
<dbReference type="PANTHER" id="PTHR30086:SF20">
    <property type="entry name" value="ARGININE EXPORTER PROTEIN ARGO-RELATED"/>
    <property type="match status" value="1"/>
</dbReference>
<evidence type="ECO:0000313" key="7">
    <source>
        <dbReference type="EMBL" id="GEN28199.1"/>
    </source>
</evidence>
<keyword evidence="3 6" id="KW-0812">Transmembrane</keyword>
<dbReference type="InterPro" id="IPR001123">
    <property type="entry name" value="LeuE-type"/>
</dbReference>
<accession>A0A511UNM3</accession>
<dbReference type="RefSeq" id="WP_146875034.1">
    <property type="nucleotide sequence ID" value="NZ_BJXV01000009.1"/>
</dbReference>
<evidence type="ECO:0000256" key="4">
    <source>
        <dbReference type="ARBA" id="ARBA00022989"/>
    </source>
</evidence>
<keyword evidence="4 6" id="KW-1133">Transmembrane helix</keyword>
<gene>
    <name evidence="7" type="ORF">HVA01_18450</name>
</gene>
<reference evidence="7 8" key="1">
    <citation type="submission" date="2019-07" db="EMBL/GenBank/DDBJ databases">
        <title>Whole genome shotgun sequence of Halomonas variabilis NBRC 102410.</title>
        <authorList>
            <person name="Hosoyama A."/>
            <person name="Uohara A."/>
            <person name="Ohji S."/>
            <person name="Ichikawa N."/>
        </authorList>
    </citation>
    <scope>NUCLEOTIDE SEQUENCE [LARGE SCALE GENOMIC DNA]</scope>
    <source>
        <strain evidence="7 8">NBRC 102410</strain>
    </source>
</reference>
<evidence type="ECO:0000256" key="3">
    <source>
        <dbReference type="ARBA" id="ARBA00022692"/>
    </source>
</evidence>
<sequence length="204" mass="21798">MSVSILMAFWAVSISLIMAPGADWAYAISAGLRERALVPAVVGMLCGYLVITLVFAAGIGALVASIPTVLSVLTVLGAGYLLWLGINIISHPAQPIADNKHTPNTGLGWGIRGFMISSMNPDALVLFLILLPQFTNRESAWSISMQITAMGFVQIVNCAFVYFLVGFASKIILATRPHIAHRVSQFSGAAMIIIALLLIADQVW</sequence>
<evidence type="ECO:0000256" key="5">
    <source>
        <dbReference type="ARBA" id="ARBA00023136"/>
    </source>
</evidence>
<feature type="transmembrane region" description="Helical" evidence="6">
    <location>
        <begin position="69"/>
        <end position="89"/>
    </location>
</feature>
<evidence type="ECO:0000256" key="1">
    <source>
        <dbReference type="ARBA" id="ARBA00004651"/>
    </source>
</evidence>
<proteinExistence type="predicted"/>
<dbReference type="GO" id="GO:0005886">
    <property type="term" value="C:plasma membrane"/>
    <property type="evidence" value="ECO:0007669"/>
    <property type="project" value="UniProtKB-SubCell"/>
</dbReference>
<dbReference type="AlphaFoldDB" id="A0A511UNM3"/>